<dbReference type="RefSeq" id="WP_131799421.1">
    <property type="nucleotide sequence ID" value="NZ_FAOZ01000004.1"/>
</dbReference>
<dbReference type="PROSITE" id="PS50943">
    <property type="entry name" value="HTH_CROC1"/>
    <property type="match status" value="1"/>
</dbReference>
<name>A0A0S4QJJ8_9ACTN</name>
<protein>
    <submittedName>
        <fullName evidence="3">Uncharacterized conserved protein HemY, contains two TPR repeats</fullName>
    </submittedName>
</protein>
<dbReference type="AlphaFoldDB" id="A0A0S4QJJ8"/>
<sequence>MGEPSSALRSLKSILRGELHRRRWTMENLERRTGLSHVTVSNALNEKSANIPSERTINLLADALKLDRAELLKIHQEALRLNKQSTRASPDANPSGSGGHGNRGGTSVDRDATVRSVARSGYREQVARIAPPRLVGRDAELEEIREFCILKESPEVYMYWRAPAWSGKSALLAWFVLHPPPGVRVVSFFVTARFASQNDRVAFADVVMEQLANLLLEPIPKYLSEATRDAHLFRMLAEAAEICQQRGERLVLVVDGLDEDRGATGPQGHSIAALLPARPPAGMRLVVSGRPNPPIPSDVPDEHPLRDPHVQRPLAVAGAAQVVRADMERELDRLLEGSPYEQDLLGLLTAALGGLSAEDLAELSGRTARQVIRHLGTVAGRSFTTRAGRWANVSSNVYILGHEELQDTAIEEFGDRRLEGYRQRLHAWADSYGQRGWPPETPEYLQHGYFRMLTATRDVPRIVACGTSRARHDRMRDITGGDTAALTEITAAQDALFDLPDPDLKDLGRLAVHRYSLVDNNSHIPPQLPAVLTMLGQPTRAEALARTNPKRIEALAGLLGALTSTGDYERAETLADSLTWDPTSLARADVVEALAKAGDYDRAESIAGKIAKPFEKAKALAGVARALAQTGQQQRASSVANLAEEATHSIPEPFEKIQEIIEVARVLARNGEHERASSLVEIARKIGGLGDPLLITWARVKIIGAIAHLGDYDRAENIARSISDDEDMRSRALGEVAEGVAQAGDYDRATAIARSVIYKDLCAQALGDVAMAAAHAGEFATAQATADTITHPAVRAQALVEIARMLIHNDQVAEASSLARLAEEVARSAPDYDVQARTLAAVARAAAQTGDHSTARALADLAEPIARQIGGTTSRARALFMVTTVLADIGEYDKAETIAHSIPYSEVTDDYPKEWALTAVAVALTQAGDYDRAEAIVRSITFPLVASRMLAKLAGALARAGEHKRAAALADEAEEHARSIPNRTLRMEALAEMAETLAQSGEYERAASLAGQAAITARSITHSGRPESLAQIAAAKALARTGGYSQAEAIARSIIEPFDIRVRALAAVAGALAQAGDQVRASLLVSIAGADVRSIIDPDERERFLHPVAAALARTGEYGQAEAMARTITWSSRRVRALIDVADQADPAVARKILVTLLRDDDWSESLTTLVRVDPGAVSAIAEEFTALLV</sequence>
<feature type="domain" description="HTH cro/C1-type" evidence="2">
    <location>
        <begin position="15"/>
        <end position="71"/>
    </location>
</feature>
<dbReference type="Proteomes" id="UP000198802">
    <property type="component" value="Unassembled WGS sequence"/>
</dbReference>
<evidence type="ECO:0000259" key="2">
    <source>
        <dbReference type="PROSITE" id="PS50943"/>
    </source>
</evidence>
<dbReference type="Gene3D" id="1.10.260.40">
    <property type="entry name" value="lambda repressor-like DNA-binding domains"/>
    <property type="match status" value="1"/>
</dbReference>
<feature type="region of interest" description="Disordered" evidence="1">
    <location>
        <begin position="82"/>
        <end position="111"/>
    </location>
</feature>
<gene>
    <name evidence="3" type="ORF">Ga0074812_10464</name>
</gene>
<dbReference type="SMART" id="SM00530">
    <property type="entry name" value="HTH_XRE"/>
    <property type="match status" value="1"/>
</dbReference>
<dbReference type="Pfam" id="PF13443">
    <property type="entry name" value="HTH_26"/>
    <property type="match status" value="1"/>
</dbReference>
<dbReference type="InterPro" id="IPR011990">
    <property type="entry name" value="TPR-like_helical_dom_sf"/>
</dbReference>
<dbReference type="SUPFAM" id="SSF47413">
    <property type="entry name" value="lambda repressor-like DNA-binding domains"/>
    <property type="match status" value="1"/>
</dbReference>
<dbReference type="GO" id="GO:0003677">
    <property type="term" value="F:DNA binding"/>
    <property type="evidence" value="ECO:0007669"/>
    <property type="project" value="InterPro"/>
</dbReference>
<dbReference type="EMBL" id="FAOZ01000004">
    <property type="protein sequence ID" value="CUU54984.1"/>
    <property type="molecule type" value="Genomic_DNA"/>
</dbReference>
<feature type="compositionally biased region" description="Polar residues" evidence="1">
    <location>
        <begin position="82"/>
        <end position="94"/>
    </location>
</feature>
<dbReference type="InterPro" id="IPR010982">
    <property type="entry name" value="Lambda_DNA-bd_dom_sf"/>
</dbReference>
<dbReference type="Gene3D" id="1.25.40.10">
    <property type="entry name" value="Tetratricopeptide repeat domain"/>
    <property type="match status" value="4"/>
</dbReference>
<evidence type="ECO:0000256" key="1">
    <source>
        <dbReference type="SAM" id="MobiDB-lite"/>
    </source>
</evidence>
<proteinExistence type="predicted"/>
<accession>A0A0S4QJJ8</accession>
<dbReference type="CDD" id="cd00093">
    <property type="entry name" value="HTH_XRE"/>
    <property type="match status" value="1"/>
</dbReference>
<dbReference type="InterPro" id="IPR001387">
    <property type="entry name" value="Cro/C1-type_HTH"/>
</dbReference>
<organism evidence="3 4">
    <name type="scientific">Parafrankia irregularis</name>
    <dbReference type="NCBI Taxonomy" id="795642"/>
    <lineage>
        <taxon>Bacteria</taxon>
        <taxon>Bacillati</taxon>
        <taxon>Actinomycetota</taxon>
        <taxon>Actinomycetes</taxon>
        <taxon>Frankiales</taxon>
        <taxon>Frankiaceae</taxon>
        <taxon>Parafrankia</taxon>
    </lineage>
</organism>
<evidence type="ECO:0000313" key="3">
    <source>
        <dbReference type="EMBL" id="CUU54984.1"/>
    </source>
</evidence>
<keyword evidence="4" id="KW-1185">Reference proteome</keyword>
<dbReference type="SUPFAM" id="SSF48452">
    <property type="entry name" value="TPR-like"/>
    <property type="match status" value="3"/>
</dbReference>
<evidence type="ECO:0000313" key="4">
    <source>
        <dbReference type="Proteomes" id="UP000198802"/>
    </source>
</evidence>
<reference evidence="4" key="1">
    <citation type="submission" date="2015-11" db="EMBL/GenBank/DDBJ databases">
        <authorList>
            <person name="Varghese N."/>
        </authorList>
    </citation>
    <scope>NUCLEOTIDE SEQUENCE [LARGE SCALE GENOMIC DNA]</scope>
    <source>
        <strain evidence="4">DSM 45899</strain>
    </source>
</reference>